<dbReference type="Pfam" id="PF07690">
    <property type="entry name" value="MFS_1"/>
    <property type="match status" value="1"/>
</dbReference>
<dbReference type="PANTHER" id="PTHR23501">
    <property type="entry name" value="MAJOR FACILITATOR SUPERFAMILY"/>
    <property type="match status" value="1"/>
</dbReference>
<evidence type="ECO:0000256" key="2">
    <source>
        <dbReference type="ARBA" id="ARBA00022692"/>
    </source>
</evidence>
<protein>
    <submittedName>
        <fullName evidence="7">MFS transporter</fullName>
    </submittedName>
</protein>
<feature type="transmembrane region" description="Helical" evidence="5">
    <location>
        <begin position="198"/>
        <end position="219"/>
    </location>
</feature>
<evidence type="ECO:0000256" key="3">
    <source>
        <dbReference type="ARBA" id="ARBA00022989"/>
    </source>
</evidence>
<keyword evidence="4 5" id="KW-0472">Membrane</keyword>
<evidence type="ECO:0000259" key="6">
    <source>
        <dbReference type="PROSITE" id="PS50850"/>
    </source>
</evidence>
<feature type="transmembrane region" description="Helical" evidence="5">
    <location>
        <begin position="263"/>
        <end position="283"/>
    </location>
</feature>
<dbReference type="EMBL" id="BNJG01000002">
    <property type="protein sequence ID" value="GHO55781.1"/>
    <property type="molecule type" value="Genomic_DNA"/>
</dbReference>
<dbReference type="PANTHER" id="PTHR23501:SF5">
    <property type="entry name" value="TRANSPORT PROTEIN"/>
    <property type="match status" value="1"/>
</dbReference>
<dbReference type="Proteomes" id="UP000654345">
    <property type="component" value="Unassembled WGS sequence"/>
</dbReference>
<dbReference type="InterPro" id="IPR036259">
    <property type="entry name" value="MFS_trans_sf"/>
</dbReference>
<feature type="transmembrane region" description="Helical" evidence="5">
    <location>
        <begin position="231"/>
        <end position="251"/>
    </location>
</feature>
<dbReference type="InterPro" id="IPR011701">
    <property type="entry name" value="MFS"/>
</dbReference>
<evidence type="ECO:0000256" key="5">
    <source>
        <dbReference type="SAM" id="Phobius"/>
    </source>
</evidence>
<evidence type="ECO:0000256" key="4">
    <source>
        <dbReference type="ARBA" id="ARBA00023136"/>
    </source>
</evidence>
<accession>A0ABQ3USR7</accession>
<proteinExistence type="predicted"/>
<comment type="subcellular location">
    <subcellularLocation>
        <location evidence="1">Cell membrane</location>
        <topology evidence="1">Multi-pass membrane protein</topology>
    </subcellularLocation>
</comment>
<dbReference type="SUPFAM" id="SSF103473">
    <property type="entry name" value="MFS general substrate transporter"/>
    <property type="match status" value="1"/>
</dbReference>
<feature type="transmembrane region" description="Helical" evidence="5">
    <location>
        <begin position="92"/>
        <end position="114"/>
    </location>
</feature>
<keyword evidence="8" id="KW-1185">Reference proteome</keyword>
<dbReference type="InterPro" id="IPR020846">
    <property type="entry name" value="MFS_dom"/>
</dbReference>
<reference evidence="7 8" key="1">
    <citation type="journal article" date="2021" name="Int. J. Syst. Evol. Microbiol.">
        <title>Reticulibacter mediterranei gen. nov., sp. nov., within the new family Reticulibacteraceae fam. nov., and Ktedonospora formicarum gen. nov., sp. nov., Ktedonobacter robiniae sp. nov., Dictyobacter formicarum sp. nov. and Dictyobacter arantiisoli sp. nov., belonging to the class Ktedonobacteria.</title>
        <authorList>
            <person name="Yabe S."/>
            <person name="Zheng Y."/>
            <person name="Wang C.M."/>
            <person name="Sakai Y."/>
            <person name="Abe K."/>
            <person name="Yokota A."/>
            <person name="Donadio S."/>
            <person name="Cavaletti L."/>
            <person name="Monciardini P."/>
        </authorList>
    </citation>
    <scope>NUCLEOTIDE SEQUENCE [LARGE SCALE GENOMIC DNA]</scope>
    <source>
        <strain evidence="7 8">SOSP1-30</strain>
    </source>
</reference>
<organism evidence="7 8">
    <name type="scientific">Ktedonobacter robiniae</name>
    <dbReference type="NCBI Taxonomy" id="2778365"/>
    <lineage>
        <taxon>Bacteria</taxon>
        <taxon>Bacillati</taxon>
        <taxon>Chloroflexota</taxon>
        <taxon>Ktedonobacteria</taxon>
        <taxon>Ktedonobacterales</taxon>
        <taxon>Ktedonobacteraceae</taxon>
        <taxon>Ktedonobacter</taxon>
    </lineage>
</organism>
<name>A0ABQ3USR7_9CHLR</name>
<feature type="transmembrane region" description="Helical" evidence="5">
    <location>
        <begin position="121"/>
        <end position="145"/>
    </location>
</feature>
<sequence length="411" mass="43123">MGVSIFLVTTDMTIVALALPSIAQHFHLSDSATSTIVLSYSLPVTILVLPVGMMLHRLYPLSAFVGSVVSFGLGSILCGLAPNFWILLLGRMVQGVAGSVMMTQNLAVATALVAPSERGGAIGIMSSLATLGSVTGPGIGGLLLGRFGWPSIFFVNVPVCLLAVLLGCIGLRGLTLAEGRTSSNGWRLMIDLLRRPSFSWAWFVLLMSSVVSGAFYTLLPFDLSSVQRLSPGTAGLVLLCLPFGIAVTAPISGYLTDRLGAKVLMMIGLALMVGSMGVLTLVVGTRVTALDLALRLLLVGITRGIFDGPTQTLLMSSGSRETLGAASSLSAMGRNLGLALGPLLMSLTWLWMTGLVLQMVGGLLVLDLLTILGFLCGWLSLRAKAHLPLEVMKAEPEGAHEQDVHLHTVIS</sequence>
<dbReference type="CDD" id="cd17321">
    <property type="entry name" value="MFS_MMR_MDR_like"/>
    <property type="match status" value="1"/>
</dbReference>
<evidence type="ECO:0000313" key="7">
    <source>
        <dbReference type="EMBL" id="GHO55781.1"/>
    </source>
</evidence>
<dbReference type="Gene3D" id="1.20.1250.20">
    <property type="entry name" value="MFS general substrate transporter like domains"/>
    <property type="match status" value="1"/>
</dbReference>
<feature type="transmembrane region" description="Helical" evidence="5">
    <location>
        <begin position="363"/>
        <end position="381"/>
    </location>
</feature>
<evidence type="ECO:0000313" key="8">
    <source>
        <dbReference type="Proteomes" id="UP000654345"/>
    </source>
</evidence>
<feature type="transmembrane region" description="Helical" evidence="5">
    <location>
        <begin position="151"/>
        <end position="177"/>
    </location>
</feature>
<gene>
    <name evidence="7" type="ORF">KSB_42560</name>
</gene>
<keyword evidence="2 5" id="KW-0812">Transmembrane</keyword>
<feature type="transmembrane region" description="Helical" evidence="5">
    <location>
        <begin position="34"/>
        <end position="55"/>
    </location>
</feature>
<keyword evidence="3 5" id="KW-1133">Transmembrane helix</keyword>
<feature type="domain" description="Major facilitator superfamily (MFS) profile" evidence="6">
    <location>
        <begin position="1"/>
        <end position="385"/>
    </location>
</feature>
<dbReference type="PROSITE" id="PS50850">
    <property type="entry name" value="MFS"/>
    <property type="match status" value="1"/>
</dbReference>
<evidence type="ECO:0000256" key="1">
    <source>
        <dbReference type="ARBA" id="ARBA00004651"/>
    </source>
</evidence>
<feature type="transmembrane region" description="Helical" evidence="5">
    <location>
        <begin position="62"/>
        <end position="86"/>
    </location>
</feature>
<comment type="caution">
    <text evidence="7">The sequence shown here is derived from an EMBL/GenBank/DDBJ whole genome shotgun (WGS) entry which is preliminary data.</text>
</comment>